<name>A0ABW1RNP1_9LACO</name>
<dbReference type="RefSeq" id="WP_137610293.1">
    <property type="nucleotide sequence ID" value="NZ_BJDF01000001.1"/>
</dbReference>
<dbReference type="EMBL" id="JBHSSF010000019">
    <property type="protein sequence ID" value="MFC6176676.1"/>
    <property type="molecule type" value="Genomic_DNA"/>
</dbReference>
<sequence length="82" mass="9610">MTGVSEIIIGIPQVVDYFYAKYLETPEYWSKNTWQEFIDLTGLDLSAREFNRVEVLLKNLITMLSDNQIILEQTKQNILQIL</sequence>
<evidence type="ECO:0000313" key="1">
    <source>
        <dbReference type="EMBL" id="MFC6176676.1"/>
    </source>
</evidence>
<comment type="caution">
    <text evidence="1">The sequence shown here is derived from an EMBL/GenBank/DDBJ whole genome shotgun (WGS) entry which is preliminary data.</text>
</comment>
<proteinExistence type="predicted"/>
<organism evidence="1 2">
    <name type="scientific">Companilactobacillus huachuanensis</name>
    <dbReference type="NCBI Taxonomy" id="2559914"/>
    <lineage>
        <taxon>Bacteria</taxon>
        <taxon>Bacillati</taxon>
        <taxon>Bacillota</taxon>
        <taxon>Bacilli</taxon>
        <taxon>Lactobacillales</taxon>
        <taxon>Lactobacillaceae</taxon>
        <taxon>Companilactobacillus</taxon>
    </lineage>
</organism>
<keyword evidence="2" id="KW-1185">Reference proteome</keyword>
<protein>
    <submittedName>
        <fullName evidence="1">Uncharacterized protein</fullName>
    </submittedName>
</protein>
<gene>
    <name evidence="1" type="ORF">ACFQAV_07470</name>
</gene>
<evidence type="ECO:0000313" key="2">
    <source>
        <dbReference type="Proteomes" id="UP001596288"/>
    </source>
</evidence>
<accession>A0ABW1RNP1</accession>
<reference evidence="2" key="1">
    <citation type="journal article" date="2019" name="Int. J. Syst. Evol. Microbiol.">
        <title>The Global Catalogue of Microorganisms (GCM) 10K type strain sequencing project: providing services to taxonomists for standard genome sequencing and annotation.</title>
        <authorList>
            <consortium name="The Broad Institute Genomics Platform"/>
            <consortium name="The Broad Institute Genome Sequencing Center for Infectious Disease"/>
            <person name="Wu L."/>
            <person name="Ma J."/>
        </authorList>
    </citation>
    <scope>NUCLEOTIDE SEQUENCE [LARGE SCALE GENOMIC DNA]</scope>
    <source>
        <strain evidence="2">CCM 8927</strain>
    </source>
</reference>
<dbReference type="Proteomes" id="UP001596288">
    <property type="component" value="Unassembled WGS sequence"/>
</dbReference>